<keyword evidence="3" id="KW-1185">Reference proteome</keyword>
<dbReference type="Pfam" id="PF06197">
    <property type="entry name" value="DUF998"/>
    <property type="match status" value="1"/>
</dbReference>
<feature type="transmembrane region" description="Helical" evidence="1">
    <location>
        <begin position="68"/>
        <end position="91"/>
    </location>
</feature>
<accession>A0A2R4X418</accession>
<feature type="transmembrane region" description="Helical" evidence="1">
    <location>
        <begin position="184"/>
        <end position="204"/>
    </location>
</feature>
<evidence type="ECO:0008006" key="4">
    <source>
        <dbReference type="Google" id="ProtNLM"/>
    </source>
</evidence>
<sequence>MAQSSWRDALAVETDRPRLAGGALAGAGLVLTTGITVSGALYPDYSIHAQTISALGGHDASGQLVQPAALVFTLALALTGVLLIVAGVTGWPTIDRPVAGGLCLTGLGVLGVGAFPEHLGAPHAISALVAFAGGGATALGAARATRGPIRWLSALLGTWALGALVAFLVFFGDTPLGVGGLERLISIPIQGWAMVFGGWLIGGADNRSSVKTH</sequence>
<keyword evidence="1" id="KW-0472">Membrane</keyword>
<dbReference type="KEGG" id="harc:HARCEL1_13050"/>
<feature type="transmembrane region" description="Helical" evidence="1">
    <location>
        <begin position="21"/>
        <end position="42"/>
    </location>
</feature>
<feature type="transmembrane region" description="Helical" evidence="1">
    <location>
        <begin position="151"/>
        <end position="172"/>
    </location>
</feature>
<proteinExistence type="predicted"/>
<name>A0A2R4X418_9EURY</name>
<keyword evidence="1" id="KW-1133">Transmembrane helix</keyword>
<feature type="transmembrane region" description="Helical" evidence="1">
    <location>
        <begin position="121"/>
        <end position="139"/>
    </location>
</feature>
<feature type="transmembrane region" description="Helical" evidence="1">
    <location>
        <begin position="98"/>
        <end position="115"/>
    </location>
</feature>
<keyword evidence="1" id="KW-0812">Transmembrane</keyword>
<dbReference type="EMBL" id="CP028858">
    <property type="protein sequence ID" value="AWB28542.1"/>
    <property type="molecule type" value="Genomic_DNA"/>
</dbReference>
<dbReference type="AlphaFoldDB" id="A0A2R4X418"/>
<dbReference type="RefSeq" id="WP_108383990.1">
    <property type="nucleotide sequence ID" value="NZ_CP028858.1"/>
</dbReference>
<evidence type="ECO:0000313" key="2">
    <source>
        <dbReference type="EMBL" id="AWB28542.1"/>
    </source>
</evidence>
<organism evidence="2 3">
    <name type="scientific">Halococcoides cellulosivorans</name>
    <dbReference type="NCBI Taxonomy" id="1679096"/>
    <lineage>
        <taxon>Archaea</taxon>
        <taxon>Methanobacteriati</taxon>
        <taxon>Methanobacteriota</taxon>
        <taxon>Stenosarchaea group</taxon>
        <taxon>Halobacteria</taxon>
        <taxon>Halobacteriales</taxon>
        <taxon>Haloarculaceae</taxon>
        <taxon>Halococcoides</taxon>
    </lineage>
</organism>
<evidence type="ECO:0000313" key="3">
    <source>
        <dbReference type="Proteomes" id="UP000244727"/>
    </source>
</evidence>
<dbReference type="GeneID" id="36513451"/>
<dbReference type="InterPro" id="IPR009339">
    <property type="entry name" value="DUF998"/>
</dbReference>
<reference evidence="2 3" key="1">
    <citation type="submission" date="2018-04" db="EMBL/GenBank/DDBJ databases">
        <title>Halococcoides cellulosivorans gen. nov., sp. nov., an extremely halophilic cellulose-utilizing haloarchaeon from hypersaline lakes.</title>
        <authorList>
            <person name="Sorokin D.Y."/>
            <person name="Toshchakov S.V."/>
            <person name="Samarov N.I."/>
            <person name="Korzhenkov A."/>
            <person name="Kublanov I.V."/>
        </authorList>
    </citation>
    <scope>NUCLEOTIDE SEQUENCE [LARGE SCALE GENOMIC DNA]</scope>
    <source>
        <strain evidence="2 3">HArcel1</strain>
    </source>
</reference>
<dbReference type="Proteomes" id="UP000244727">
    <property type="component" value="Chromosome"/>
</dbReference>
<protein>
    <recommendedName>
        <fullName evidence="4">DUF998 domain-containing protein</fullName>
    </recommendedName>
</protein>
<gene>
    <name evidence="2" type="ORF">HARCEL1_13050</name>
</gene>
<evidence type="ECO:0000256" key="1">
    <source>
        <dbReference type="SAM" id="Phobius"/>
    </source>
</evidence>